<evidence type="ECO:0000256" key="1">
    <source>
        <dbReference type="ARBA" id="ARBA00022448"/>
    </source>
</evidence>
<dbReference type="PANTHER" id="PTHR42781">
    <property type="entry name" value="SPERMIDINE/PUTRESCINE IMPORT ATP-BINDING PROTEIN POTA"/>
    <property type="match status" value="1"/>
</dbReference>
<dbReference type="SMART" id="SM00382">
    <property type="entry name" value="AAA"/>
    <property type="match status" value="1"/>
</dbReference>
<dbReference type="InterPro" id="IPR003439">
    <property type="entry name" value="ABC_transporter-like_ATP-bd"/>
</dbReference>
<accession>A0A382KYH5</accession>
<feature type="non-terminal residue" evidence="5">
    <location>
        <position position="242"/>
    </location>
</feature>
<reference evidence="5" key="1">
    <citation type="submission" date="2018-05" db="EMBL/GenBank/DDBJ databases">
        <authorList>
            <person name="Lanie J.A."/>
            <person name="Ng W.-L."/>
            <person name="Kazmierczak K.M."/>
            <person name="Andrzejewski T.M."/>
            <person name="Davidsen T.M."/>
            <person name="Wayne K.J."/>
            <person name="Tettelin H."/>
            <person name="Glass J.I."/>
            <person name="Rusch D."/>
            <person name="Podicherti R."/>
            <person name="Tsui H.-C.T."/>
            <person name="Winkler M.E."/>
        </authorList>
    </citation>
    <scope>NUCLEOTIDE SEQUENCE</scope>
</reference>
<feature type="domain" description="ABC transporter" evidence="4">
    <location>
        <begin position="2"/>
        <end position="232"/>
    </location>
</feature>
<dbReference type="EMBL" id="UINC01083555">
    <property type="protein sequence ID" value="SVC29369.1"/>
    <property type="molecule type" value="Genomic_DNA"/>
</dbReference>
<name>A0A382KYH5_9ZZZZ</name>
<dbReference type="SUPFAM" id="SSF52540">
    <property type="entry name" value="P-loop containing nucleoside triphosphate hydrolases"/>
    <property type="match status" value="1"/>
</dbReference>
<keyword evidence="2" id="KW-0547">Nucleotide-binding</keyword>
<dbReference type="InterPro" id="IPR017871">
    <property type="entry name" value="ABC_transporter-like_CS"/>
</dbReference>
<dbReference type="Pfam" id="PF00005">
    <property type="entry name" value="ABC_tran"/>
    <property type="match status" value="1"/>
</dbReference>
<dbReference type="InterPro" id="IPR003593">
    <property type="entry name" value="AAA+_ATPase"/>
</dbReference>
<protein>
    <recommendedName>
        <fullName evidence="4">ABC transporter domain-containing protein</fullName>
    </recommendedName>
</protein>
<dbReference type="Gene3D" id="3.40.50.300">
    <property type="entry name" value="P-loop containing nucleotide triphosphate hydrolases"/>
    <property type="match status" value="1"/>
</dbReference>
<dbReference type="InterPro" id="IPR027417">
    <property type="entry name" value="P-loop_NTPase"/>
</dbReference>
<dbReference type="PROSITE" id="PS50893">
    <property type="entry name" value="ABC_TRANSPORTER_2"/>
    <property type="match status" value="1"/>
</dbReference>
<evidence type="ECO:0000313" key="5">
    <source>
        <dbReference type="EMBL" id="SVC29369.1"/>
    </source>
</evidence>
<dbReference type="PROSITE" id="PS00211">
    <property type="entry name" value="ABC_TRANSPORTER_1"/>
    <property type="match status" value="1"/>
</dbReference>
<dbReference type="FunFam" id="3.40.50.300:FF:000425">
    <property type="entry name" value="Probable ABC transporter, ATP-binding subunit"/>
    <property type="match status" value="1"/>
</dbReference>
<keyword evidence="1" id="KW-0813">Transport</keyword>
<dbReference type="GO" id="GO:0005524">
    <property type="term" value="F:ATP binding"/>
    <property type="evidence" value="ECO:0007669"/>
    <property type="project" value="UniProtKB-KW"/>
</dbReference>
<dbReference type="PANTHER" id="PTHR42781:SF4">
    <property type="entry name" value="SPERMIDINE_PUTRESCINE IMPORT ATP-BINDING PROTEIN POTA"/>
    <property type="match status" value="1"/>
</dbReference>
<organism evidence="5">
    <name type="scientific">marine metagenome</name>
    <dbReference type="NCBI Taxonomy" id="408172"/>
    <lineage>
        <taxon>unclassified sequences</taxon>
        <taxon>metagenomes</taxon>
        <taxon>ecological metagenomes</taxon>
    </lineage>
</organism>
<gene>
    <name evidence="5" type="ORF">METZ01_LOCUS282223</name>
</gene>
<dbReference type="InterPro" id="IPR050093">
    <property type="entry name" value="ABC_SmlMolc_Importer"/>
</dbReference>
<evidence type="ECO:0000256" key="3">
    <source>
        <dbReference type="ARBA" id="ARBA00022840"/>
    </source>
</evidence>
<sequence>MVKLDSISKSFGGKPVVENVSLEIEEGERFTLLGRSGCGKTTLLRLIAGFETPDSGTIAIEGQDVGSLPVEQRPVGLIFQNYALFPHMTVYDNIAVGPRIRRHPEIDIAKSIDELLEITHLQALRDAHPGQISGGEAQRVALARAVINRPKILLLDEPLSALDPSLRQHLREELVEMQRALGITFLFVTHDQEEAMGLATRMGIMDNGCLQQVGTPSELYERPQTTFIAEFLGEVNRLSGNV</sequence>
<dbReference type="AlphaFoldDB" id="A0A382KYH5"/>
<keyword evidence="3" id="KW-0067">ATP-binding</keyword>
<evidence type="ECO:0000256" key="2">
    <source>
        <dbReference type="ARBA" id="ARBA00022741"/>
    </source>
</evidence>
<dbReference type="GO" id="GO:0016887">
    <property type="term" value="F:ATP hydrolysis activity"/>
    <property type="evidence" value="ECO:0007669"/>
    <property type="project" value="InterPro"/>
</dbReference>
<evidence type="ECO:0000259" key="4">
    <source>
        <dbReference type="PROSITE" id="PS50893"/>
    </source>
</evidence>
<proteinExistence type="predicted"/>